<organism evidence="6 9">
    <name type="scientific">Candidatus Cryosericum hinesii</name>
    <dbReference type="NCBI Taxonomy" id="2290915"/>
    <lineage>
        <taxon>Bacteria</taxon>
        <taxon>Pseudomonadati</taxon>
        <taxon>Caldisericota/Cryosericota group</taxon>
        <taxon>Candidatus Cryosericota</taxon>
        <taxon>Candidatus Cryosericia</taxon>
        <taxon>Candidatus Cryosericales</taxon>
        <taxon>Candidatus Cryosericaceae</taxon>
        <taxon>Candidatus Cryosericum</taxon>
    </lineage>
</organism>
<accession>A0A398DGS5</accession>
<dbReference type="Proteomes" id="UP000265724">
    <property type="component" value="Unassembled WGS sequence"/>
</dbReference>
<dbReference type="InterPro" id="IPR000979">
    <property type="entry name" value="Phosphodiesterase_MJ0936/Vps29"/>
</dbReference>
<keyword evidence="3" id="KW-0378">Hydrolase</keyword>
<dbReference type="CDD" id="cd00841">
    <property type="entry name" value="MPP_YfcE"/>
    <property type="match status" value="1"/>
</dbReference>
<evidence type="ECO:0000313" key="7">
    <source>
        <dbReference type="EMBL" id="RIE15181.1"/>
    </source>
</evidence>
<proteinExistence type="inferred from homology"/>
<name>A0A398DGS5_9BACT</name>
<dbReference type="InterPro" id="IPR024654">
    <property type="entry name" value="Calcineurin-like_PHP_lpxH"/>
</dbReference>
<evidence type="ECO:0000313" key="9">
    <source>
        <dbReference type="Proteomes" id="UP000266042"/>
    </source>
</evidence>
<dbReference type="SUPFAM" id="SSF56300">
    <property type="entry name" value="Metallo-dependent phosphatases"/>
    <property type="match status" value="1"/>
</dbReference>
<dbReference type="InterPro" id="IPR041802">
    <property type="entry name" value="MPP_YfcE"/>
</dbReference>
<dbReference type="GO" id="GO:0016787">
    <property type="term" value="F:hydrolase activity"/>
    <property type="evidence" value="ECO:0007669"/>
    <property type="project" value="UniProtKB-UniRule"/>
</dbReference>
<comment type="caution">
    <text evidence="6">The sequence shown here is derived from an EMBL/GenBank/DDBJ whole genome shotgun (WGS) entry which is preliminary data.</text>
</comment>
<evidence type="ECO:0000256" key="2">
    <source>
        <dbReference type="ARBA" id="ARBA00022723"/>
    </source>
</evidence>
<dbReference type="PROSITE" id="PS01269">
    <property type="entry name" value="UPF0025"/>
    <property type="match status" value="1"/>
</dbReference>
<evidence type="ECO:0000313" key="8">
    <source>
        <dbReference type="Proteomes" id="UP000265724"/>
    </source>
</evidence>
<protein>
    <recommendedName>
        <fullName evidence="4">Phosphoesterase</fullName>
        <ecNumber evidence="4">3.1.4.-</ecNumber>
    </recommendedName>
</protein>
<dbReference type="PANTHER" id="PTHR11124">
    <property type="entry name" value="VACUOLAR SORTING PROTEIN VPS29"/>
    <property type="match status" value="1"/>
</dbReference>
<comment type="similarity">
    <text evidence="1 4">Belongs to the metallophosphoesterase superfamily. YfcE family.</text>
</comment>
<dbReference type="Pfam" id="PF12850">
    <property type="entry name" value="Metallophos_2"/>
    <property type="match status" value="1"/>
</dbReference>
<feature type="domain" description="Calcineurin-like phosphoesterase" evidence="5">
    <location>
        <begin position="37"/>
        <end position="184"/>
    </location>
</feature>
<dbReference type="Gene3D" id="3.60.21.10">
    <property type="match status" value="1"/>
</dbReference>
<keyword evidence="2 4" id="KW-0479">Metal-binding</keyword>
<dbReference type="EC" id="3.1.4.-" evidence="4"/>
<evidence type="ECO:0000256" key="3">
    <source>
        <dbReference type="ARBA" id="ARBA00022801"/>
    </source>
</evidence>
<dbReference type="InterPro" id="IPR029052">
    <property type="entry name" value="Metallo-depent_PP-like"/>
</dbReference>
<evidence type="ECO:0000313" key="6">
    <source>
        <dbReference type="EMBL" id="RIE14732.1"/>
    </source>
</evidence>
<evidence type="ECO:0000256" key="1">
    <source>
        <dbReference type="ARBA" id="ARBA00008950"/>
    </source>
</evidence>
<reference evidence="8 9" key="1">
    <citation type="submission" date="2018-09" db="EMBL/GenBank/DDBJ databases">
        <title>Discovery and Ecogenomic Context for Candidatus Cryosericales, a Global Caldiserica Order Active in Thawing Permafrost.</title>
        <authorList>
            <person name="Martinez M.A."/>
            <person name="Woodcroft B.J."/>
            <person name="Ignacio Espinoza J.C."/>
            <person name="Zayed A."/>
            <person name="Singleton C.M."/>
            <person name="Boyd J."/>
            <person name="Li Y.-F."/>
            <person name="Purvine S."/>
            <person name="Maughan H."/>
            <person name="Hodgkins S.B."/>
            <person name="Anderson D."/>
            <person name="Sederholm M."/>
            <person name="Temperton B."/>
            <person name="Saleska S.R."/>
            <person name="Tyson G.W."/>
            <person name="Rich V.I."/>
        </authorList>
    </citation>
    <scope>NUCLEOTIDE SEQUENCE [LARGE SCALE GENOMIC DNA]</scope>
    <source>
        <strain evidence="7 8">SMC2</strain>
        <strain evidence="6 9">SMC3</strain>
    </source>
</reference>
<dbReference type="NCBIfam" id="TIGR00040">
    <property type="entry name" value="yfcE"/>
    <property type="match status" value="1"/>
</dbReference>
<gene>
    <name evidence="7" type="ORF">SMC2_01660</name>
    <name evidence="6" type="ORF">SMC3_01275</name>
</gene>
<evidence type="ECO:0000259" key="5">
    <source>
        <dbReference type="Pfam" id="PF12850"/>
    </source>
</evidence>
<keyword evidence="8" id="KW-1185">Reference proteome</keyword>
<dbReference type="InterPro" id="IPR020935">
    <property type="entry name" value="PdiEstase_YfcE_CS"/>
</dbReference>
<dbReference type="Proteomes" id="UP000266042">
    <property type="component" value="Unassembled WGS sequence"/>
</dbReference>
<dbReference type="AlphaFoldDB" id="A0A398DGS5"/>
<dbReference type="GO" id="GO:0046872">
    <property type="term" value="F:metal ion binding"/>
    <property type="evidence" value="ECO:0007669"/>
    <property type="project" value="UniProtKB-KW"/>
</dbReference>
<sequence>METDVVRQYVTRHRGNPCDVRYAGAHRVLIVTGGPCMHILVVSDSHGNTSNLKEAMLRHPEVTRVLHCGDGEADVAALSAAYPSVRFDAVRGNCDLGALLPLQRLLRIAGRRIFMTHGHSYGTKYGMELLLEQGRKERADVVLFGHTHRRLIERQDGILLVNPGSIGGRFPARTATYVVLDLSDGVVTAEGYEL</sequence>
<dbReference type="EMBL" id="QXIW01000007">
    <property type="protein sequence ID" value="RIE14732.1"/>
    <property type="molecule type" value="Genomic_DNA"/>
</dbReference>
<dbReference type="EMBL" id="QXIX01000014">
    <property type="protein sequence ID" value="RIE15181.1"/>
    <property type="molecule type" value="Genomic_DNA"/>
</dbReference>
<comment type="cofactor">
    <cofactor evidence="4">
        <name>a divalent metal cation</name>
        <dbReference type="ChEBI" id="CHEBI:60240"/>
    </cofactor>
</comment>
<evidence type="ECO:0000256" key="4">
    <source>
        <dbReference type="RuleBase" id="RU362039"/>
    </source>
</evidence>